<feature type="region of interest" description="Disordered" evidence="2">
    <location>
        <begin position="74"/>
        <end position="114"/>
    </location>
</feature>
<dbReference type="Proteomes" id="UP001154015">
    <property type="component" value="Unassembled WGS sequence"/>
</dbReference>
<protein>
    <submittedName>
        <fullName evidence="3">Uncharacterized protein</fullName>
    </submittedName>
</protein>
<evidence type="ECO:0000313" key="3">
    <source>
        <dbReference type="EMBL" id="CAH9419523.1"/>
    </source>
</evidence>
<proteinExistence type="predicted"/>
<keyword evidence="1" id="KW-0175">Coiled coil</keyword>
<dbReference type="RefSeq" id="WP_318575493.1">
    <property type="nucleotide sequence ID" value="NZ_CAKXYP010000025.1"/>
</dbReference>
<organism evidence="3 4">
    <name type="scientific">Streptomyces globisporus</name>
    <dbReference type="NCBI Taxonomy" id="1908"/>
    <lineage>
        <taxon>Bacteria</taxon>
        <taxon>Bacillati</taxon>
        <taxon>Actinomycetota</taxon>
        <taxon>Actinomycetes</taxon>
        <taxon>Kitasatosporales</taxon>
        <taxon>Streptomycetaceae</taxon>
        <taxon>Streptomyces</taxon>
    </lineage>
</organism>
<evidence type="ECO:0000256" key="1">
    <source>
        <dbReference type="SAM" id="Coils"/>
    </source>
</evidence>
<accession>A0ABN8VE65</accession>
<comment type="caution">
    <text evidence="3">The sequence shown here is derived from an EMBL/GenBank/DDBJ whole genome shotgun (WGS) entry which is preliminary data.</text>
</comment>
<feature type="coiled-coil region" evidence="1">
    <location>
        <begin position="45"/>
        <end position="72"/>
    </location>
</feature>
<feature type="compositionally biased region" description="Basic and acidic residues" evidence="2">
    <location>
        <begin position="87"/>
        <end position="101"/>
    </location>
</feature>
<sequence length="114" mass="12574">MTDTPMTPERNPSRREELLFMLLHGGAHSEWIAQRVVDLALAEARAEQKAEVDRLRKALSDAAGQVAELDDDLKGPLLGKTPTRGRARLDARATKEAEATHWKRLGIDPPDGTP</sequence>
<evidence type="ECO:0000256" key="2">
    <source>
        <dbReference type="SAM" id="MobiDB-lite"/>
    </source>
</evidence>
<dbReference type="EMBL" id="CAKXYP010000025">
    <property type="protein sequence ID" value="CAH9419523.1"/>
    <property type="molecule type" value="Genomic_DNA"/>
</dbReference>
<name>A0ABN8VE65_STRGL</name>
<reference evidence="3" key="1">
    <citation type="submission" date="2022-03" db="EMBL/GenBank/DDBJ databases">
        <authorList>
            <person name="Leyn A S."/>
        </authorList>
    </citation>
    <scope>NUCLEOTIDE SEQUENCE</scope>
    <source>
        <strain evidence="3">Streptomyces globisporus 4-3</strain>
    </source>
</reference>
<keyword evidence="4" id="KW-1185">Reference proteome</keyword>
<gene>
    <name evidence="3" type="ORF">SGL43_06578</name>
</gene>
<evidence type="ECO:0000313" key="4">
    <source>
        <dbReference type="Proteomes" id="UP001154015"/>
    </source>
</evidence>